<sequence length="164" mass="17329">MSAHRVWRLGAEVDTDALAPGAWMQHGVDVIAQHCLEALRPDFAGNVQPGDVVVAGRDFGIGSSREQAAAALRHLGVAAVIAPSFAGLFFRNAFNLGLLLLACPGSEAIREGERIAFDARAGTVTREDGAVLQADPIPGFLLDMVEAGGLLPQLQQRFQARTTS</sequence>
<dbReference type="RefSeq" id="WP_187076455.1">
    <property type="nucleotide sequence ID" value="NZ_JACORT010000004.1"/>
</dbReference>
<reference evidence="9" key="1">
    <citation type="submission" date="2020-08" db="EMBL/GenBank/DDBJ databases">
        <title>Ramlibacter sp. USB13 16S ribosomal RNA gene genome sequencing and assembly.</title>
        <authorList>
            <person name="Kang M."/>
        </authorList>
    </citation>
    <scope>NUCLEOTIDE SEQUENCE</scope>
    <source>
        <strain evidence="9">USB13</strain>
    </source>
</reference>
<dbReference type="InterPro" id="IPR000573">
    <property type="entry name" value="AconitaseA/IPMdHydase_ssu_swvl"/>
</dbReference>
<evidence type="ECO:0000256" key="2">
    <source>
        <dbReference type="ARBA" id="ARBA00004729"/>
    </source>
</evidence>
<dbReference type="InterPro" id="IPR011827">
    <property type="entry name" value="LeuD_type2/HacB/DmdB"/>
</dbReference>
<organism evidence="9 10">
    <name type="scientific">Ramlibacter cellulosilyticus</name>
    <dbReference type="NCBI Taxonomy" id="2764187"/>
    <lineage>
        <taxon>Bacteria</taxon>
        <taxon>Pseudomonadati</taxon>
        <taxon>Pseudomonadota</taxon>
        <taxon>Betaproteobacteria</taxon>
        <taxon>Burkholderiales</taxon>
        <taxon>Comamonadaceae</taxon>
        <taxon>Ramlibacter</taxon>
    </lineage>
</organism>
<dbReference type="GO" id="GO:0003861">
    <property type="term" value="F:3-isopropylmalate dehydratase activity"/>
    <property type="evidence" value="ECO:0007669"/>
    <property type="project" value="UniProtKB-EC"/>
</dbReference>
<gene>
    <name evidence="9" type="ORF">H8N03_12215</name>
</gene>
<dbReference type="SUPFAM" id="SSF52016">
    <property type="entry name" value="LeuD/IlvD-like"/>
    <property type="match status" value="1"/>
</dbReference>
<dbReference type="InterPro" id="IPR015928">
    <property type="entry name" value="Aconitase/3IPM_dehydase_swvl"/>
</dbReference>
<keyword evidence="7" id="KW-0100">Branched-chain amino acid biosynthesis</keyword>
<evidence type="ECO:0000259" key="8">
    <source>
        <dbReference type="Pfam" id="PF00694"/>
    </source>
</evidence>
<evidence type="ECO:0000313" key="9">
    <source>
        <dbReference type="EMBL" id="MBC5783712.1"/>
    </source>
</evidence>
<evidence type="ECO:0000256" key="6">
    <source>
        <dbReference type="ARBA" id="ARBA00023239"/>
    </source>
</evidence>
<protein>
    <recommendedName>
        <fullName evidence="3">3-isopropylmalate dehydratase</fullName>
        <ecNumber evidence="3">4.2.1.33</ecNumber>
    </recommendedName>
</protein>
<feature type="domain" description="Aconitase A/isopropylmalate dehydratase small subunit swivel" evidence="8">
    <location>
        <begin position="52"/>
        <end position="102"/>
    </location>
</feature>
<dbReference type="InterPro" id="IPR050075">
    <property type="entry name" value="LeuD"/>
</dbReference>
<proteinExistence type="predicted"/>
<dbReference type="PANTHER" id="PTHR43345:SF9">
    <property type="entry name" value="3-ISOPROPYLMALATE DEHYDRATASE SMALL SUBUNIT"/>
    <property type="match status" value="1"/>
</dbReference>
<evidence type="ECO:0000256" key="3">
    <source>
        <dbReference type="ARBA" id="ARBA00011998"/>
    </source>
</evidence>
<dbReference type="NCBIfam" id="TIGR02087">
    <property type="entry name" value="LEUD_arch"/>
    <property type="match status" value="1"/>
</dbReference>
<comment type="catalytic activity">
    <reaction evidence="1">
        <text>(2R,3S)-3-isopropylmalate = (2S)-2-isopropylmalate</text>
        <dbReference type="Rhea" id="RHEA:32287"/>
        <dbReference type="ChEBI" id="CHEBI:1178"/>
        <dbReference type="ChEBI" id="CHEBI:35121"/>
        <dbReference type="EC" id="4.2.1.33"/>
    </reaction>
</comment>
<dbReference type="GO" id="GO:0009098">
    <property type="term" value="P:L-leucine biosynthetic process"/>
    <property type="evidence" value="ECO:0007669"/>
    <property type="project" value="UniProtKB-KW"/>
</dbReference>
<dbReference type="AlphaFoldDB" id="A0A923MTY4"/>
<name>A0A923MTY4_9BURK</name>
<keyword evidence="5" id="KW-0028">Amino-acid biosynthesis</keyword>
<keyword evidence="10" id="KW-1185">Reference proteome</keyword>
<keyword evidence="6" id="KW-0456">Lyase</keyword>
<dbReference type="EC" id="4.2.1.33" evidence="3"/>
<dbReference type="PANTHER" id="PTHR43345">
    <property type="entry name" value="3-ISOPROPYLMALATE DEHYDRATASE SMALL SUBUNIT 2-RELATED-RELATED"/>
    <property type="match status" value="1"/>
</dbReference>
<dbReference type="Pfam" id="PF00694">
    <property type="entry name" value="Aconitase_C"/>
    <property type="match status" value="1"/>
</dbReference>
<comment type="caution">
    <text evidence="9">The sequence shown here is derived from an EMBL/GenBank/DDBJ whole genome shotgun (WGS) entry which is preliminary data.</text>
</comment>
<dbReference type="EMBL" id="JACORT010000004">
    <property type="protein sequence ID" value="MBC5783712.1"/>
    <property type="molecule type" value="Genomic_DNA"/>
</dbReference>
<evidence type="ECO:0000256" key="7">
    <source>
        <dbReference type="ARBA" id="ARBA00023304"/>
    </source>
</evidence>
<evidence type="ECO:0000313" key="10">
    <source>
        <dbReference type="Proteomes" id="UP000608513"/>
    </source>
</evidence>
<keyword evidence="4" id="KW-0432">Leucine biosynthesis</keyword>
<accession>A0A923MTY4</accession>
<comment type="pathway">
    <text evidence="2">Amino-acid biosynthesis; L-leucine biosynthesis; L-leucine from 3-methyl-2-oxobutanoate: step 2/4.</text>
</comment>
<evidence type="ECO:0000256" key="5">
    <source>
        <dbReference type="ARBA" id="ARBA00022605"/>
    </source>
</evidence>
<dbReference type="Gene3D" id="3.20.19.10">
    <property type="entry name" value="Aconitase, domain 4"/>
    <property type="match status" value="1"/>
</dbReference>
<dbReference type="Proteomes" id="UP000608513">
    <property type="component" value="Unassembled WGS sequence"/>
</dbReference>
<evidence type="ECO:0000256" key="1">
    <source>
        <dbReference type="ARBA" id="ARBA00000491"/>
    </source>
</evidence>
<evidence type="ECO:0000256" key="4">
    <source>
        <dbReference type="ARBA" id="ARBA00022430"/>
    </source>
</evidence>